<sequence>MWVWIIVGLVVLAAVVYALWPRKGGIDDARAFSARQSTIGSIEKDHNTNRNQFPPW</sequence>
<evidence type="ECO:0000313" key="2">
    <source>
        <dbReference type="Proteomes" id="UP000473525"/>
    </source>
</evidence>
<proteinExistence type="predicted"/>
<evidence type="ECO:0000313" key="1">
    <source>
        <dbReference type="EMBL" id="MVQ51502.1"/>
    </source>
</evidence>
<comment type="caution">
    <text evidence="1">The sequence shown here is derived from an EMBL/GenBank/DDBJ whole genome shotgun (WGS) entry which is preliminary data.</text>
</comment>
<organism evidence="1 2">
    <name type="scientific">Nocardioides agri</name>
    <dbReference type="NCBI Taxonomy" id="2682843"/>
    <lineage>
        <taxon>Bacteria</taxon>
        <taxon>Bacillati</taxon>
        <taxon>Actinomycetota</taxon>
        <taxon>Actinomycetes</taxon>
        <taxon>Propionibacteriales</taxon>
        <taxon>Nocardioidaceae</taxon>
        <taxon>Nocardioides</taxon>
    </lineage>
</organism>
<dbReference type="AlphaFoldDB" id="A0A6L6XXI9"/>
<gene>
    <name evidence="1" type="ORF">GON03_20175</name>
</gene>
<dbReference type="EMBL" id="WSEK01000005">
    <property type="protein sequence ID" value="MVQ51502.1"/>
    <property type="molecule type" value="Genomic_DNA"/>
</dbReference>
<accession>A0A6L6XXI9</accession>
<reference evidence="1 2" key="1">
    <citation type="submission" date="2019-12" db="EMBL/GenBank/DDBJ databases">
        <authorList>
            <person name="Huq M.A."/>
        </authorList>
    </citation>
    <scope>NUCLEOTIDE SEQUENCE [LARGE SCALE GENOMIC DNA]</scope>
    <source>
        <strain evidence="1 2">MAH-18</strain>
    </source>
</reference>
<keyword evidence="2" id="KW-1185">Reference proteome</keyword>
<name>A0A6L6XXI9_9ACTN</name>
<dbReference type="Proteomes" id="UP000473525">
    <property type="component" value="Unassembled WGS sequence"/>
</dbReference>
<protein>
    <submittedName>
        <fullName evidence="1">Uncharacterized protein</fullName>
    </submittedName>
</protein>
<dbReference type="RefSeq" id="WP_157346402.1">
    <property type="nucleotide sequence ID" value="NZ_WSEK01000005.1"/>
</dbReference>